<evidence type="ECO:0000313" key="1">
    <source>
        <dbReference type="EMBL" id="RXS75812.1"/>
    </source>
</evidence>
<proteinExistence type="predicted"/>
<dbReference type="OrthoDB" id="9880249at2"/>
<organism evidence="1 2">
    <name type="scientific">Blautia faecicola</name>
    <dbReference type="NCBI Taxonomy" id="2509240"/>
    <lineage>
        <taxon>Bacteria</taxon>
        <taxon>Bacillati</taxon>
        <taxon>Bacillota</taxon>
        <taxon>Clostridia</taxon>
        <taxon>Lachnospirales</taxon>
        <taxon>Lachnospiraceae</taxon>
        <taxon>Blautia</taxon>
    </lineage>
</organism>
<dbReference type="AlphaFoldDB" id="A0A4Q1RJD7"/>
<accession>A0A4Q1RJD7</accession>
<dbReference type="Proteomes" id="UP000290106">
    <property type="component" value="Unassembled WGS sequence"/>
</dbReference>
<dbReference type="EMBL" id="SDKC01000001">
    <property type="protein sequence ID" value="RXS75812.1"/>
    <property type="molecule type" value="Genomic_DNA"/>
</dbReference>
<comment type="caution">
    <text evidence="1">The sequence shown here is derived from an EMBL/GenBank/DDBJ whole genome shotgun (WGS) entry which is preliminary data.</text>
</comment>
<gene>
    <name evidence="1" type="ORF">ETP43_11755</name>
</gene>
<evidence type="ECO:0000313" key="2">
    <source>
        <dbReference type="Proteomes" id="UP000290106"/>
    </source>
</evidence>
<dbReference type="Pfam" id="PF20574">
    <property type="entry name" value="DUF6783"/>
    <property type="match status" value="1"/>
</dbReference>
<keyword evidence="2" id="KW-1185">Reference proteome</keyword>
<sequence length="113" mass="12942">MEVIKRSQKNSTKKSNRFHDFVQKNSCQGMPCPVRACLKNHFRNLQAPLCGIFYPHSVAVARYAALIRINSPTNWNSQLTKSLFQTRSSPDEPEELRFTGNIPRGVLLIRNEP</sequence>
<protein>
    <submittedName>
        <fullName evidence="1">Uncharacterized protein</fullName>
    </submittedName>
</protein>
<dbReference type="InterPro" id="IPR046710">
    <property type="entry name" value="DUF6783"/>
</dbReference>
<name>A0A4Q1RJD7_9FIRM</name>
<reference evidence="1 2" key="1">
    <citation type="submission" date="2019-01" db="EMBL/GenBank/DDBJ databases">
        <title>Blautia sp. nov. KGMB01111 isolated human feces.</title>
        <authorList>
            <person name="Park J.-E."/>
            <person name="Kim J.-S."/>
            <person name="Park S.-H."/>
        </authorList>
    </citation>
    <scope>NUCLEOTIDE SEQUENCE [LARGE SCALE GENOMIC DNA]</scope>
    <source>
        <strain evidence="1 2">KGMB01111</strain>
    </source>
</reference>